<gene>
    <name evidence="9" type="primary">xdhA</name>
    <name evidence="9" type="ORF">DNF11_3192</name>
</gene>
<evidence type="ECO:0000256" key="3">
    <source>
        <dbReference type="ARBA" id="ARBA00022723"/>
    </source>
</evidence>
<organism evidence="9 10">
    <name type="scientific">Malassezia restricta (strain ATCC 96810 / NBRC 103918 / CBS 7877)</name>
    <name type="common">Seborrheic dermatitis infection agent</name>
    <dbReference type="NCBI Taxonomy" id="425264"/>
    <lineage>
        <taxon>Eukaryota</taxon>
        <taxon>Fungi</taxon>
        <taxon>Dikarya</taxon>
        <taxon>Basidiomycota</taxon>
        <taxon>Ustilaginomycotina</taxon>
        <taxon>Malasseziomycetes</taxon>
        <taxon>Malasseziales</taxon>
        <taxon>Malasseziaceae</taxon>
        <taxon>Malassezia</taxon>
    </lineage>
</organism>
<keyword evidence="4 7" id="KW-0862">Zinc</keyword>
<dbReference type="FunFam" id="3.40.50.720:FF:000068">
    <property type="entry name" value="Sorbitol dehydrogenase"/>
    <property type="match status" value="1"/>
</dbReference>
<protein>
    <submittedName>
        <fullName evidence="9">D-xylulose reductase A</fullName>
        <ecNumber evidence="9">1.1.1.9</ecNumber>
    </submittedName>
</protein>
<dbReference type="GO" id="GO:0008270">
    <property type="term" value="F:zinc ion binding"/>
    <property type="evidence" value="ECO:0007669"/>
    <property type="project" value="InterPro"/>
</dbReference>
<dbReference type="PANTHER" id="PTHR43161:SF9">
    <property type="entry name" value="SORBITOL DEHYDROGENASE"/>
    <property type="match status" value="1"/>
</dbReference>
<name>A0A3G2S9Y2_MALR7</name>
<dbReference type="STRING" id="425264.A0A3G2S9Y2"/>
<dbReference type="InterPro" id="IPR045306">
    <property type="entry name" value="SDH-like"/>
</dbReference>
<dbReference type="InterPro" id="IPR036291">
    <property type="entry name" value="NAD(P)-bd_dom_sf"/>
</dbReference>
<dbReference type="PROSITE" id="PS00059">
    <property type="entry name" value="ADH_ZINC"/>
    <property type="match status" value="1"/>
</dbReference>
<dbReference type="InterPro" id="IPR013154">
    <property type="entry name" value="ADH-like_N"/>
</dbReference>
<evidence type="ECO:0000313" key="10">
    <source>
        <dbReference type="Proteomes" id="UP000269793"/>
    </source>
</evidence>
<dbReference type="VEuPathDB" id="FungiDB:DNF11_3192"/>
<dbReference type="Pfam" id="PF08240">
    <property type="entry name" value="ADH_N"/>
    <property type="match status" value="1"/>
</dbReference>
<dbReference type="GO" id="GO:0006062">
    <property type="term" value="P:sorbitol catabolic process"/>
    <property type="evidence" value="ECO:0007669"/>
    <property type="project" value="TreeGrafter"/>
</dbReference>
<proteinExistence type="inferred from homology"/>
<evidence type="ECO:0000256" key="2">
    <source>
        <dbReference type="ARBA" id="ARBA00008072"/>
    </source>
</evidence>
<dbReference type="OrthoDB" id="2148442at2759"/>
<keyword evidence="10" id="KW-1185">Reference proteome</keyword>
<evidence type="ECO:0000259" key="8">
    <source>
        <dbReference type="SMART" id="SM00829"/>
    </source>
</evidence>
<evidence type="ECO:0000256" key="6">
    <source>
        <dbReference type="ARBA" id="ARBA00023027"/>
    </source>
</evidence>
<dbReference type="SUPFAM" id="SSF51735">
    <property type="entry name" value="NAD(P)-binding Rossmann-fold domains"/>
    <property type="match status" value="1"/>
</dbReference>
<comment type="cofactor">
    <cofactor evidence="1 7">
        <name>Zn(2+)</name>
        <dbReference type="ChEBI" id="CHEBI:29105"/>
    </cofactor>
</comment>
<evidence type="ECO:0000256" key="4">
    <source>
        <dbReference type="ARBA" id="ARBA00022833"/>
    </source>
</evidence>
<dbReference type="InterPro" id="IPR013149">
    <property type="entry name" value="ADH-like_C"/>
</dbReference>
<dbReference type="Gene3D" id="3.90.180.10">
    <property type="entry name" value="Medium-chain alcohol dehydrogenases, catalytic domain"/>
    <property type="match status" value="1"/>
</dbReference>
<dbReference type="EMBL" id="CP033153">
    <property type="protein sequence ID" value="AYO44142.1"/>
    <property type="molecule type" value="Genomic_DNA"/>
</dbReference>
<dbReference type="InterPro" id="IPR002328">
    <property type="entry name" value="ADH_Zn_CS"/>
</dbReference>
<dbReference type="GO" id="GO:0003939">
    <property type="term" value="F:L-iditol 2-dehydrogenase (NAD+) activity"/>
    <property type="evidence" value="ECO:0007669"/>
    <property type="project" value="TreeGrafter"/>
</dbReference>
<dbReference type="Gene3D" id="3.40.50.720">
    <property type="entry name" value="NAD(P)-binding Rossmann-like Domain"/>
    <property type="match status" value="1"/>
</dbReference>
<sequence length="381" mass="40148">MNNSLPTPPAQGNVSFVLRRVNDTVLEDRPVRPLRAGEVRVNVRQTGLCGSDCHYRSHGRIGEFVLEAPMVLGHESSGIVCEVGPGVTTHAVGDRVALEPGVPCLSCSLCLGGRYNLCRAMVFAATPPYDGTLATYYQVHASFAHKVPDHMTLEEASLMEPLSVAVHAAVARGRLAPLQNVLVLGAGPIGLLVGAVARACGASSVVMSDLVDEKLAFASDFCATSTFKPDAPRPDESEGELAARTASALKASLGGSVQANDGFDLVLDATGAQSCIMLGVWAARPQGRVVAVGMGRPDILVPVTRMSVQEIELVGSFRYSCGDYERAIALVASGQIDVKRLVTHRYVFSDASKAFDATTAGRGEDGRATIKVQICQGEARS</sequence>
<accession>A0A3G2S9Y2</accession>
<dbReference type="InterPro" id="IPR020843">
    <property type="entry name" value="ER"/>
</dbReference>
<evidence type="ECO:0000256" key="7">
    <source>
        <dbReference type="RuleBase" id="RU361277"/>
    </source>
</evidence>
<evidence type="ECO:0000313" key="9">
    <source>
        <dbReference type="EMBL" id="AYO44142.1"/>
    </source>
</evidence>
<keyword evidence="5 9" id="KW-0560">Oxidoreductase</keyword>
<keyword evidence="3 7" id="KW-0479">Metal-binding</keyword>
<dbReference type="PANTHER" id="PTHR43161">
    <property type="entry name" value="SORBITOL DEHYDROGENASE"/>
    <property type="match status" value="1"/>
</dbReference>
<feature type="domain" description="Enoyl reductase (ER)" evidence="8">
    <location>
        <begin position="19"/>
        <end position="370"/>
    </location>
</feature>
<dbReference type="CDD" id="cd05285">
    <property type="entry name" value="sorbitol_DH"/>
    <property type="match status" value="1"/>
</dbReference>
<evidence type="ECO:0000256" key="5">
    <source>
        <dbReference type="ARBA" id="ARBA00023002"/>
    </source>
</evidence>
<dbReference type="Pfam" id="PF00107">
    <property type="entry name" value="ADH_zinc_N"/>
    <property type="match status" value="1"/>
</dbReference>
<dbReference type="AlphaFoldDB" id="A0A3G2S9Y2"/>
<reference evidence="9 10" key="1">
    <citation type="submission" date="2018-10" db="EMBL/GenBank/DDBJ databases">
        <title>Complete genome sequence of Malassezia restricta CBS 7877.</title>
        <authorList>
            <person name="Morand S.C."/>
            <person name="Bertignac M."/>
            <person name="Iltis A."/>
            <person name="Kolder I."/>
            <person name="Pirovano W."/>
            <person name="Jourdain R."/>
            <person name="Clavaud C."/>
        </authorList>
    </citation>
    <scope>NUCLEOTIDE SEQUENCE [LARGE SCALE GENOMIC DNA]</scope>
    <source>
        <strain evidence="9 10">CBS 7877</strain>
    </source>
</reference>
<dbReference type="GO" id="GO:0046526">
    <property type="term" value="F:D-xylulose reductase activity"/>
    <property type="evidence" value="ECO:0007669"/>
    <property type="project" value="UniProtKB-EC"/>
</dbReference>
<dbReference type="InterPro" id="IPR011032">
    <property type="entry name" value="GroES-like_sf"/>
</dbReference>
<dbReference type="SUPFAM" id="SSF50129">
    <property type="entry name" value="GroES-like"/>
    <property type="match status" value="1"/>
</dbReference>
<keyword evidence="6" id="KW-0520">NAD</keyword>
<dbReference type="SMART" id="SM00829">
    <property type="entry name" value="PKS_ER"/>
    <property type="match status" value="1"/>
</dbReference>
<evidence type="ECO:0000256" key="1">
    <source>
        <dbReference type="ARBA" id="ARBA00001947"/>
    </source>
</evidence>
<comment type="similarity">
    <text evidence="2 7">Belongs to the zinc-containing alcohol dehydrogenase family.</text>
</comment>
<dbReference type="Proteomes" id="UP000269793">
    <property type="component" value="Chromosome VI"/>
</dbReference>
<dbReference type="EC" id="1.1.1.9" evidence="9"/>